<proteinExistence type="predicted"/>
<dbReference type="InterPro" id="IPR043502">
    <property type="entry name" value="DNA/RNA_pol_sf"/>
</dbReference>
<dbReference type="SUPFAM" id="SSF56672">
    <property type="entry name" value="DNA/RNA polymerases"/>
    <property type="match status" value="1"/>
</dbReference>
<dbReference type="InterPro" id="IPR000477">
    <property type="entry name" value="RT_dom"/>
</dbReference>
<gene>
    <name evidence="3" type="ORF">LIER_05438</name>
</gene>
<dbReference type="EMBL" id="BAABME010000746">
    <property type="protein sequence ID" value="GAA0145186.1"/>
    <property type="molecule type" value="Genomic_DNA"/>
</dbReference>
<keyword evidence="1" id="KW-1133">Transmembrane helix</keyword>
<comment type="caution">
    <text evidence="3">The sequence shown here is derived from an EMBL/GenBank/DDBJ whole genome shotgun (WGS) entry which is preliminary data.</text>
</comment>
<dbReference type="AlphaFoldDB" id="A0AAV3P1F2"/>
<evidence type="ECO:0000313" key="3">
    <source>
        <dbReference type="EMBL" id="GAA0145186.1"/>
    </source>
</evidence>
<dbReference type="Pfam" id="PF00078">
    <property type="entry name" value="RVT_1"/>
    <property type="match status" value="1"/>
</dbReference>
<sequence>MAQFRPFTLCNTVAKIIAKMMALRLKKVMPTIISDTQSAFMPYKLMTDNILLAYEAHHVIKHKKSGKECYMFITLDMLKTYDRIEWNFLRVMLIRIGFSFYWVTLIMNYVESVTYSLLINGDQGGFNFTAQGGM</sequence>
<evidence type="ECO:0000313" key="4">
    <source>
        <dbReference type="Proteomes" id="UP001454036"/>
    </source>
</evidence>
<feature type="transmembrane region" description="Helical" evidence="1">
    <location>
        <begin position="88"/>
        <end position="110"/>
    </location>
</feature>
<dbReference type="InterPro" id="IPR052343">
    <property type="entry name" value="Retrotransposon-Effector_Assoc"/>
</dbReference>
<name>A0AAV3P1F2_LITER</name>
<protein>
    <recommendedName>
        <fullName evidence="2">Reverse transcriptase domain-containing protein</fullName>
    </recommendedName>
</protein>
<dbReference type="PANTHER" id="PTHR46890">
    <property type="entry name" value="NON-LTR RETROLELEMENT REVERSE TRANSCRIPTASE-LIKE PROTEIN-RELATED"/>
    <property type="match status" value="1"/>
</dbReference>
<feature type="domain" description="Reverse transcriptase" evidence="2">
    <location>
        <begin position="3"/>
        <end position="114"/>
    </location>
</feature>
<evidence type="ECO:0000259" key="2">
    <source>
        <dbReference type="Pfam" id="PF00078"/>
    </source>
</evidence>
<reference evidence="3 4" key="1">
    <citation type="submission" date="2024-01" db="EMBL/GenBank/DDBJ databases">
        <title>The complete chloroplast genome sequence of Lithospermum erythrorhizon: insights into the phylogenetic relationship among Boraginaceae species and the maternal lineages of purple gromwells.</title>
        <authorList>
            <person name="Okada T."/>
            <person name="Watanabe K."/>
        </authorList>
    </citation>
    <scope>NUCLEOTIDE SEQUENCE [LARGE SCALE GENOMIC DNA]</scope>
</reference>
<keyword evidence="1" id="KW-0812">Transmembrane</keyword>
<keyword evidence="1" id="KW-0472">Membrane</keyword>
<accession>A0AAV3P1F2</accession>
<organism evidence="3 4">
    <name type="scientific">Lithospermum erythrorhizon</name>
    <name type="common">Purple gromwell</name>
    <name type="synonym">Lithospermum officinale var. erythrorhizon</name>
    <dbReference type="NCBI Taxonomy" id="34254"/>
    <lineage>
        <taxon>Eukaryota</taxon>
        <taxon>Viridiplantae</taxon>
        <taxon>Streptophyta</taxon>
        <taxon>Embryophyta</taxon>
        <taxon>Tracheophyta</taxon>
        <taxon>Spermatophyta</taxon>
        <taxon>Magnoliopsida</taxon>
        <taxon>eudicotyledons</taxon>
        <taxon>Gunneridae</taxon>
        <taxon>Pentapetalae</taxon>
        <taxon>asterids</taxon>
        <taxon>lamiids</taxon>
        <taxon>Boraginales</taxon>
        <taxon>Boraginaceae</taxon>
        <taxon>Boraginoideae</taxon>
        <taxon>Lithospermeae</taxon>
        <taxon>Lithospermum</taxon>
    </lineage>
</organism>
<dbReference type="Proteomes" id="UP001454036">
    <property type="component" value="Unassembled WGS sequence"/>
</dbReference>
<evidence type="ECO:0000256" key="1">
    <source>
        <dbReference type="SAM" id="Phobius"/>
    </source>
</evidence>
<keyword evidence="4" id="KW-1185">Reference proteome</keyword>
<dbReference type="PANTHER" id="PTHR46890:SF48">
    <property type="entry name" value="RNA-DIRECTED DNA POLYMERASE"/>
    <property type="match status" value="1"/>
</dbReference>